<dbReference type="OrthoDB" id="9811276at2"/>
<dbReference type="Proteomes" id="UP000033054">
    <property type="component" value="Chromosome"/>
</dbReference>
<evidence type="ECO:0000256" key="4">
    <source>
        <dbReference type="ARBA" id="ARBA00023136"/>
    </source>
</evidence>
<dbReference type="STRING" id="1379870.SD10_08385"/>
<dbReference type="GO" id="GO:0005886">
    <property type="term" value="C:plasma membrane"/>
    <property type="evidence" value="ECO:0007669"/>
    <property type="project" value="InterPro"/>
</dbReference>
<dbReference type="PANTHER" id="PTHR36985">
    <property type="entry name" value="TRANSLOCATION AND ASSEMBLY MODULE SUBUNIT TAMB"/>
    <property type="match status" value="1"/>
</dbReference>
<dbReference type="Pfam" id="PF04357">
    <property type="entry name" value="TamB"/>
    <property type="match status" value="1"/>
</dbReference>
<feature type="domain" description="Translocation and assembly module TamB C-terminal" evidence="7">
    <location>
        <begin position="1066"/>
        <end position="1523"/>
    </location>
</feature>
<evidence type="ECO:0000256" key="1">
    <source>
        <dbReference type="ARBA" id="ARBA00004167"/>
    </source>
</evidence>
<keyword evidence="3 6" id="KW-1133">Transmembrane helix</keyword>
<name>A0A0E3ZTE3_9BACT</name>
<feature type="transmembrane region" description="Helical" evidence="6">
    <location>
        <begin position="12"/>
        <end position="32"/>
    </location>
</feature>
<evidence type="ECO:0000256" key="2">
    <source>
        <dbReference type="ARBA" id="ARBA00022692"/>
    </source>
</evidence>
<comment type="subcellular location">
    <subcellularLocation>
        <location evidence="1">Membrane</location>
        <topology evidence="1">Single-pass membrane protein</topology>
    </subcellularLocation>
</comment>
<evidence type="ECO:0000256" key="3">
    <source>
        <dbReference type="ARBA" id="ARBA00022989"/>
    </source>
</evidence>
<sequence>MRQFFAIFLKTLLYLVLTVIGLALGILLSLQLPAVQTRLAQEGAKWLSTKLLFPVDIEGVSIKWFDSLTLEGVRIKDRQGRPMITVKRLDADYNLKNLLDSSAHNIHLDEVVLYKPDVRMIKNPANGDTNLDDFIARIEELTSDPTKPSIPNQNVPFTIGHIHLVEGSYTLEDPREPFMHNRANFDYNHFTLQHLTAEVSDFLVLGDTIAFGAKGLSGVDRDSRIKIRQLDTRFLYCNTKMELGRLYAHIGNSIIRNELTFFYDKPSAFSDFNSRVVLKANFRNSKVESKDLGFFSEYLRGLNETWLLSGIFIGTVNDFQLRRTDLRFGPNGRSQLTGDLAWKGLPDMDKTTVNFAFTPSTVNMADIRQYYPDSSFNRTIQKLGVVTFNATFAGAFDDFKTKGTVKTSIGNVTGDLALKLADKPDLTTYTANLKGENVDLGQLLNQPDEFGKLDGEGRITGHGTDLKRASIDFNGQLGQFGWQGYGYRNVVTHGNLQNGLFQGNLTINDPNLGFNLDGEFNLSGAKNHYDLRGMVDHADLRELGYLRDSLVVKTKLDVQLEGSKLDDIVGSAVFTNAILTLNRPERNLTVDKLTLTSTIERQVGTTPDSSGTQRYFDLDSDFLTTRLQGTFQPQRTIDDLTQLAKEYQLYFAGDAAGMKAYYEQKQRQAARVASRKTAGTSQRYGVDYQLITKNSAPLLDFLKSAVYVAPATRLEGRFTVDNTSFLTATVKTDSVRFGKIGFGQSDLDLTTSKFTYGQEVLASAIISSKRQLFSSLLPTRNLQAEASWAVDHIDFTSRIEQADSVGRYVNRADLNGELRFKGDAIDLTFRQSKLRVLDGDWTLNPQSLIRKVGNEYTIRDLSLLNENQLVQASGKISADTADHLAIEAQNFLLASLNSVLNTTLGGTLNGSMAVRNVYGTPILESALSVRELSYGNALIGDIRAQGEWDQQAQRLNVDARVNRNGADVVTLTGNYTPQQKANPLALNARVNNANLSLLEPFTKGLFSNLGGIASGVVAVSGKPAVPVLKGEVAIQGGRGRFDYLKADFTFDDKIYFGENEIITRQLTLRDPQGNTALLRGGVYHDGFRYFTLGFDADLKNFKIMNTLAADNDAFYGQAVVTGRAELFGPINNLTVRANVASNKGTRIYIPLDGATSVAADDQIRFVSRIPSGTPGKPDSQTATKSDGEIDLSRIQMDFNFDITPDAYCEIQLDRQTGDIISAYGQGRVAMKVDTKGDFTMTGNYEIQKGDYTFTFQNIINKRFQIRPNSRITWTGDPYGALLDVTAAYTQYTSLAPLLATNGSTTNTRADQTRRYPVDLVIKLNGELGAPAISYDLDIKEYPSSSDFRQAVTAFESRLQSNDQELTRQVSSVLLFNQLLSEGTNLFDQGQVNSGVANSVSELLSNQISRLASNLNEKLDVGVSFGGFTSGTQTDNLLNNLQLRFSYRLLNDRLRISRDGGFTYGQSQYNAASLLGEWTLEYFVTPDGHLRAKVYNRNQQSILSQTSFNSTITTGGGISLLYTRSFNRLFGSKRPTPGLAPAKPADEPASTPSPATTLSIMGREVFR</sequence>
<dbReference type="PANTHER" id="PTHR36985:SF1">
    <property type="entry name" value="TRANSLOCATION AND ASSEMBLY MODULE SUBUNIT TAMB"/>
    <property type="match status" value="1"/>
</dbReference>
<evidence type="ECO:0000259" key="7">
    <source>
        <dbReference type="Pfam" id="PF04357"/>
    </source>
</evidence>
<organism evidence="8 9">
    <name type="scientific">Spirosoma radiotolerans</name>
    <dbReference type="NCBI Taxonomy" id="1379870"/>
    <lineage>
        <taxon>Bacteria</taxon>
        <taxon>Pseudomonadati</taxon>
        <taxon>Bacteroidota</taxon>
        <taxon>Cytophagia</taxon>
        <taxon>Cytophagales</taxon>
        <taxon>Cytophagaceae</taxon>
        <taxon>Spirosoma</taxon>
    </lineage>
</organism>
<dbReference type="RefSeq" id="WP_046573393.1">
    <property type="nucleotide sequence ID" value="NZ_CP010429.1"/>
</dbReference>
<evidence type="ECO:0000256" key="5">
    <source>
        <dbReference type="SAM" id="MobiDB-lite"/>
    </source>
</evidence>
<dbReference type="InterPro" id="IPR008023">
    <property type="entry name" value="DUF748"/>
</dbReference>
<gene>
    <name evidence="8" type="ORF">SD10_08385</name>
</gene>
<dbReference type="PATRIC" id="fig|1379870.5.peg.1829"/>
<accession>A0A0E3ZTE3</accession>
<dbReference type="GO" id="GO:0009306">
    <property type="term" value="P:protein secretion"/>
    <property type="evidence" value="ECO:0007669"/>
    <property type="project" value="InterPro"/>
</dbReference>
<feature type="region of interest" description="Disordered" evidence="5">
    <location>
        <begin position="1532"/>
        <end position="1557"/>
    </location>
</feature>
<proteinExistence type="predicted"/>
<dbReference type="EMBL" id="CP010429">
    <property type="protein sequence ID" value="AKD54914.1"/>
    <property type="molecule type" value="Genomic_DNA"/>
</dbReference>
<keyword evidence="2 6" id="KW-0812">Transmembrane</keyword>
<dbReference type="InterPro" id="IPR007452">
    <property type="entry name" value="TamB_C"/>
</dbReference>
<evidence type="ECO:0000313" key="9">
    <source>
        <dbReference type="Proteomes" id="UP000033054"/>
    </source>
</evidence>
<protein>
    <recommendedName>
        <fullName evidence="7">Translocation and assembly module TamB C-terminal domain-containing protein</fullName>
    </recommendedName>
</protein>
<dbReference type="HOGENOM" id="CLU_002997_1_1_10"/>
<evidence type="ECO:0000256" key="6">
    <source>
        <dbReference type="SAM" id="Phobius"/>
    </source>
</evidence>
<keyword evidence="4 6" id="KW-0472">Membrane</keyword>
<dbReference type="KEGG" id="srd:SD10_08385"/>
<evidence type="ECO:0000313" key="8">
    <source>
        <dbReference type="EMBL" id="AKD54914.1"/>
    </source>
</evidence>
<keyword evidence="9" id="KW-1185">Reference proteome</keyword>
<dbReference type="Pfam" id="PF05359">
    <property type="entry name" value="DUF748"/>
    <property type="match status" value="1"/>
</dbReference>
<reference evidence="8 9" key="1">
    <citation type="journal article" date="2014" name="Curr. Microbiol.">
        <title>Spirosoma radiotolerans sp. nov., a gamma-radiation-resistant bacterium isolated from gamma ray-irradiated soil.</title>
        <authorList>
            <person name="Lee J.J."/>
            <person name="Srinivasan S."/>
            <person name="Lim S."/>
            <person name="Joe M."/>
            <person name="Im S."/>
            <person name="Bae S.I."/>
            <person name="Park K.R."/>
            <person name="Han J.H."/>
            <person name="Park S.H."/>
            <person name="Joo B.M."/>
            <person name="Park S.J."/>
            <person name="Kim M.K."/>
        </authorList>
    </citation>
    <scope>NUCLEOTIDE SEQUENCE [LARGE SCALE GENOMIC DNA]</scope>
    <source>
        <strain evidence="8 9">DG5A</strain>
    </source>
</reference>